<dbReference type="InterPro" id="IPR002579">
    <property type="entry name" value="Met_Sox_Rdtase_MsrB_dom"/>
</dbReference>
<dbReference type="RefSeq" id="WP_167941472.1">
    <property type="nucleotide sequence ID" value="NZ_JAATJA010000002.1"/>
</dbReference>
<feature type="chain" id="PRO_5032938079" description="peptide-methionine (R)-S-oxide reductase" evidence="4">
    <location>
        <begin position="20"/>
        <end position="197"/>
    </location>
</feature>
<comment type="catalytic activity">
    <reaction evidence="3">
        <text>L-methionyl-[protein] + [thioredoxin]-disulfide + H2O = L-methionyl-(R)-S-oxide-[protein] + [thioredoxin]-dithiol</text>
        <dbReference type="Rhea" id="RHEA:24164"/>
        <dbReference type="Rhea" id="RHEA-COMP:10698"/>
        <dbReference type="Rhea" id="RHEA-COMP:10700"/>
        <dbReference type="Rhea" id="RHEA-COMP:12313"/>
        <dbReference type="Rhea" id="RHEA-COMP:12314"/>
        <dbReference type="ChEBI" id="CHEBI:15377"/>
        <dbReference type="ChEBI" id="CHEBI:16044"/>
        <dbReference type="ChEBI" id="CHEBI:29950"/>
        <dbReference type="ChEBI" id="CHEBI:45764"/>
        <dbReference type="ChEBI" id="CHEBI:50058"/>
        <dbReference type="EC" id="1.8.4.12"/>
    </reaction>
</comment>
<name>A0A846QN08_9BACT</name>
<evidence type="ECO:0000256" key="4">
    <source>
        <dbReference type="SAM" id="SignalP"/>
    </source>
</evidence>
<sequence length="197" mass="22293">MKPLAYAMALLLALPLTSAWTRDAGTAPDQTTDKAVTAMTTNTTASDGPWTSYEKPDAKALRSLLSPLEFEVTQEEGTERPFHNTYWNEKRDGIYVDVLSGEPLFSSTNKYDSGTGWPSFDRPLEPANIVTREDRKLFSVRTEVRSRHGDNHLGHVFDDGPPTTGLRYCMNSAALRFIPREDMEREGYARYLHIFNR</sequence>
<gene>
    <name evidence="6" type="ORF">GGQ74_002073</name>
</gene>
<dbReference type="GO" id="GO:0030091">
    <property type="term" value="P:protein repair"/>
    <property type="evidence" value="ECO:0007669"/>
    <property type="project" value="InterPro"/>
</dbReference>
<feature type="signal peptide" evidence="4">
    <location>
        <begin position="1"/>
        <end position="19"/>
    </location>
</feature>
<evidence type="ECO:0000256" key="1">
    <source>
        <dbReference type="ARBA" id="ARBA00012499"/>
    </source>
</evidence>
<reference evidence="6 7" key="1">
    <citation type="submission" date="2020-03" db="EMBL/GenBank/DDBJ databases">
        <title>Genomic Encyclopedia of Type Strains, Phase IV (KMG-IV): sequencing the most valuable type-strain genomes for metagenomic binning, comparative biology and taxonomic classification.</title>
        <authorList>
            <person name="Goeker M."/>
        </authorList>
    </citation>
    <scope>NUCLEOTIDE SEQUENCE [LARGE SCALE GENOMIC DNA]</scope>
    <source>
        <strain evidence="6 7">DSM 24233</strain>
    </source>
</reference>
<evidence type="ECO:0000256" key="2">
    <source>
        <dbReference type="ARBA" id="ARBA00023002"/>
    </source>
</evidence>
<dbReference type="SUPFAM" id="SSF51316">
    <property type="entry name" value="Mss4-like"/>
    <property type="match status" value="1"/>
</dbReference>
<dbReference type="PROSITE" id="PS51790">
    <property type="entry name" value="MSRB"/>
    <property type="match status" value="1"/>
</dbReference>
<dbReference type="EC" id="1.8.4.12" evidence="1"/>
<evidence type="ECO:0000256" key="3">
    <source>
        <dbReference type="ARBA" id="ARBA00048488"/>
    </source>
</evidence>
<keyword evidence="2" id="KW-0560">Oxidoreductase</keyword>
<feature type="domain" description="MsrB" evidence="5">
    <location>
        <begin position="58"/>
        <end position="180"/>
    </location>
</feature>
<dbReference type="InterPro" id="IPR011057">
    <property type="entry name" value="Mss4-like_sf"/>
</dbReference>
<dbReference type="Pfam" id="PF01641">
    <property type="entry name" value="SelR"/>
    <property type="match status" value="1"/>
</dbReference>
<dbReference type="PANTHER" id="PTHR10173">
    <property type="entry name" value="METHIONINE SULFOXIDE REDUCTASE"/>
    <property type="match status" value="1"/>
</dbReference>
<proteinExistence type="predicted"/>
<dbReference type="GO" id="GO:0006979">
    <property type="term" value="P:response to oxidative stress"/>
    <property type="evidence" value="ECO:0007669"/>
    <property type="project" value="InterPro"/>
</dbReference>
<comment type="caution">
    <text evidence="6">The sequence shown here is derived from an EMBL/GenBank/DDBJ whole genome shotgun (WGS) entry which is preliminary data.</text>
</comment>
<evidence type="ECO:0000313" key="6">
    <source>
        <dbReference type="EMBL" id="NJB68400.1"/>
    </source>
</evidence>
<keyword evidence="4" id="KW-0732">Signal</keyword>
<protein>
    <recommendedName>
        <fullName evidence="1">peptide-methionine (R)-S-oxide reductase</fullName>
        <ecNumber evidence="1">1.8.4.12</ecNumber>
    </recommendedName>
</protein>
<keyword evidence="7" id="KW-1185">Reference proteome</keyword>
<dbReference type="FunFam" id="2.170.150.20:FF:000003">
    <property type="entry name" value="Peptide methionine sulfoxide reductase MsrB"/>
    <property type="match status" value="1"/>
</dbReference>
<dbReference type="EMBL" id="JAATJA010000002">
    <property type="protein sequence ID" value="NJB68400.1"/>
    <property type="molecule type" value="Genomic_DNA"/>
</dbReference>
<dbReference type="GO" id="GO:0005737">
    <property type="term" value="C:cytoplasm"/>
    <property type="evidence" value="ECO:0007669"/>
    <property type="project" value="TreeGrafter"/>
</dbReference>
<dbReference type="NCBIfam" id="TIGR00357">
    <property type="entry name" value="peptide-methionine (R)-S-oxide reductase MsrB"/>
    <property type="match status" value="1"/>
</dbReference>
<evidence type="ECO:0000313" key="7">
    <source>
        <dbReference type="Proteomes" id="UP000580856"/>
    </source>
</evidence>
<dbReference type="InterPro" id="IPR028427">
    <property type="entry name" value="Met_Sox_Rdtase_MsrB"/>
</dbReference>
<evidence type="ECO:0000259" key="5">
    <source>
        <dbReference type="PROSITE" id="PS51790"/>
    </source>
</evidence>
<dbReference type="Proteomes" id="UP000580856">
    <property type="component" value="Unassembled WGS sequence"/>
</dbReference>
<dbReference type="GO" id="GO:0033743">
    <property type="term" value="F:peptide-methionine (R)-S-oxide reductase activity"/>
    <property type="evidence" value="ECO:0007669"/>
    <property type="project" value="UniProtKB-EC"/>
</dbReference>
<dbReference type="AlphaFoldDB" id="A0A846QN08"/>
<organism evidence="6 7">
    <name type="scientific">Desulfobaculum xiamenense</name>
    <dbReference type="NCBI Taxonomy" id="995050"/>
    <lineage>
        <taxon>Bacteria</taxon>
        <taxon>Pseudomonadati</taxon>
        <taxon>Thermodesulfobacteriota</taxon>
        <taxon>Desulfovibrionia</taxon>
        <taxon>Desulfovibrionales</taxon>
        <taxon>Desulfovibrionaceae</taxon>
        <taxon>Desulfobaculum</taxon>
    </lineage>
</organism>
<dbReference type="Gene3D" id="2.170.150.20">
    <property type="entry name" value="Peptide methionine sulfoxide reductase"/>
    <property type="match status" value="1"/>
</dbReference>
<dbReference type="PANTHER" id="PTHR10173:SF59">
    <property type="entry name" value="PEPTIDE METHIONINE SULFOXIDE REDUCTASE MSRA_MSRB"/>
    <property type="match status" value="1"/>
</dbReference>
<accession>A0A846QN08</accession>